<feature type="compositionally biased region" description="Polar residues" evidence="2">
    <location>
        <begin position="339"/>
        <end position="364"/>
    </location>
</feature>
<keyword evidence="5" id="KW-1185">Reference proteome</keyword>
<dbReference type="PROSITE" id="PS50157">
    <property type="entry name" value="ZINC_FINGER_C2H2_2"/>
    <property type="match status" value="1"/>
</dbReference>
<sequence>MDGFDSIKIEIPENFHITLIEPEDDEFEQQFEIIQDDNSGLESKIDNHRSGLKAVETANSKKSNGYDVKKRRAMSEDEDDHKSGSKSIKTPSTIRKTSIKLTTPDTSASQDEIISEQLQNTKKPNQFKTELNRLKIHGRPSDYFSSFSQLPKDREARRKAASTSKLIADIINQNEELDVFGGIKSIKSEISHRNVPKTKFVRKSDNFIRNSENDGRNSIFLDRFAQNSVELASNSTFSVRNSFNLNPKASTLGSTESKIKKSATNLDQNVSEVSNNVKILRNSQENSKISPASKMLINPANFIKNSPNFNKTLPKKLQGSSKNPQNCVNLTLPSFKEPTGTSHSLNQTSQPHSKPSSQAAAQTQESKRPIKEEPISPQKQFASPEKMTIKIDPTEFEQPRVFNCNRCRRTFGSIKSLENHKYRVHSNLSSFVKNVNKIKKYKECQFCGATVTLPVVKLHEKRKQKFGTCHNKICPICHEPLIKLLDEHMKEQHPKVRNFCIFCGKKLKTWVTCLYHMKNNHGTEYAEWRAALRKNGEKKFAEASAKDVEQDYFHEVIVNHLNLNESI</sequence>
<evidence type="ECO:0000256" key="1">
    <source>
        <dbReference type="PROSITE-ProRule" id="PRU00042"/>
    </source>
</evidence>
<name>A0A9N9S4Z4_9DIPT</name>
<feature type="domain" description="C2H2-type" evidence="3">
    <location>
        <begin position="402"/>
        <end position="430"/>
    </location>
</feature>
<reference evidence="4" key="2">
    <citation type="submission" date="2022-10" db="EMBL/GenBank/DDBJ databases">
        <authorList>
            <consortium name="ENA_rothamsted_submissions"/>
            <consortium name="culmorum"/>
            <person name="King R."/>
        </authorList>
    </citation>
    <scope>NUCLEOTIDE SEQUENCE</scope>
</reference>
<accession>A0A9N9S4Z4</accession>
<protein>
    <recommendedName>
        <fullName evidence="3">C2H2-type domain-containing protein</fullName>
    </recommendedName>
</protein>
<dbReference type="InterPro" id="IPR013087">
    <property type="entry name" value="Znf_C2H2_type"/>
</dbReference>
<feature type="compositionally biased region" description="Basic and acidic residues" evidence="2">
    <location>
        <begin position="365"/>
        <end position="374"/>
    </location>
</feature>
<organism evidence="4 5">
    <name type="scientific">Chironomus riparius</name>
    <dbReference type="NCBI Taxonomy" id="315576"/>
    <lineage>
        <taxon>Eukaryota</taxon>
        <taxon>Metazoa</taxon>
        <taxon>Ecdysozoa</taxon>
        <taxon>Arthropoda</taxon>
        <taxon>Hexapoda</taxon>
        <taxon>Insecta</taxon>
        <taxon>Pterygota</taxon>
        <taxon>Neoptera</taxon>
        <taxon>Endopterygota</taxon>
        <taxon>Diptera</taxon>
        <taxon>Nematocera</taxon>
        <taxon>Chironomoidea</taxon>
        <taxon>Chironomidae</taxon>
        <taxon>Chironominae</taxon>
        <taxon>Chironomus</taxon>
    </lineage>
</organism>
<keyword evidence="1" id="KW-0862">Zinc</keyword>
<feature type="compositionally biased region" description="Polar residues" evidence="2">
    <location>
        <begin position="318"/>
        <end position="332"/>
    </location>
</feature>
<evidence type="ECO:0000256" key="2">
    <source>
        <dbReference type="SAM" id="MobiDB-lite"/>
    </source>
</evidence>
<dbReference type="SMART" id="SM00355">
    <property type="entry name" value="ZnF_C2H2"/>
    <property type="match status" value="3"/>
</dbReference>
<dbReference type="Proteomes" id="UP001153620">
    <property type="component" value="Chromosome 4"/>
</dbReference>
<proteinExistence type="predicted"/>
<dbReference type="EMBL" id="OU895880">
    <property type="protein sequence ID" value="CAG9810131.1"/>
    <property type="molecule type" value="Genomic_DNA"/>
</dbReference>
<feature type="compositionally biased region" description="Polar residues" evidence="2">
    <location>
        <begin position="85"/>
        <end position="110"/>
    </location>
</feature>
<dbReference type="AlphaFoldDB" id="A0A9N9S4Z4"/>
<keyword evidence="1" id="KW-0863">Zinc-finger</keyword>
<evidence type="ECO:0000313" key="5">
    <source>
        <dbReference type="Proteomes" id="UP001153620"/>
    </source>
</evidence>
<dbReference type="GO" id="GO:0008270">
    <property type="term" value="F:zinc ion binding"/>
    <property type="evidence" value="ECO:0007669"/>
    <property type="project" value="UniProtKB-KW"/>
</dbReference>
<feature type="region of interest" description="Disordered" evidence="2">
    <location>
        <begin position="38"/>
        <end position="110"/>
    </location>
</feature>
<evidence type="ECO:0000259" key="3">
    <source>
        <dbReference type="PROSITE" id="PS50157"/>
    </source>
</evidence>
<evidence type="ECO:0000313" key="4">
    <source>
        <dbReference type="EMBL" id="CAG9810131.1"/>
    </source>
</evidence>
<keyword evidence="1" id="KW-0479">Metal-binding</keyword>
<reference evidence="4" key="1">
    <citation type="submission" date="2022-01" db="EMBL/GenBank/DDBJ databases">
        <authorList>
            <person name="King R."/>
        </authorList>
    </citation>
    <scope>NUCLEOTIDE SEQUENCE</scope>
</reference>
<gene>
    <name evidence="4" type="ORF">CHIRRI_LOCUS12948</name>
</gene>
<dbReference type="PROSITE" id="PS00028">
    <property type="entry name" value="ZINC_FINGER_C2H2_1"/>
    <property type="match status" value="1"/>
</dbReference>
<feature type="region of interest" description="Disordered" evidence="2">
    <location>
        <begin position="302"/>
        <end position="385"/>
    </location>
</feature>